<evidence type="ECO:0000313" key="2">
    <source>
        <dbReference type="EMBL" id="MCP2731199.1"/>
    </source>
</evidence>
<keyword evidence="3" id="KW-1185">Reference proteome</keyword>
<dbReference type="AlphaFoldDB" id="A0AAE3GVM8"/>
<comment type="caution">
    <text evidence="2">The sequence shown here is derived from an EMBL/GenBank/DDBJ whole genome shotgun (WGS) entry which is preliminary data.</text>
</comment>
<dbReference type="Gene3D" id="1.10.287.1490">
    <property type="match status" value="1"/>
</dbReference>
<gene>
    <name evidence="2" type="ORF">NJ959_22505</name>
</gene>
<proteinExistence type="predicted"/>
<protein>
    <submittedName>
        <fullName evidence="2">Uncharacterized protein</fullName>
    </submittedName>
</protein>
<dbReference type="EMBL" id="JAMZMM010000294">
    <property type="protein sequence ID" value="MCP2731199.1"/>
    <property type="molecule type" value="Genomic_DNA"/>
</dbReference>
<accession>A0AAE3GVM8</accession>
<keyword evidence="1" id="KW-0175">Coiled coil</keyword>
<reference evidence="2" key="1">
    <citation type="submission" date="2022-06" db="EMBL/GenBank/DDBJ databases">
        <title>New cyanobacteria of genus Symplocastrum in benthos of Lake Baikal.</title>
        <authorList>
            <person name="Sorokovikova E."/>
            <person name="Tikhonova I."/>
            <person name="Krasnopeev A."/>
            <person name="Evseev P."/>
            <person name="Gladkikh A."/>
            <person name="Belykh O."/>
        </authorList>
    </citation>
    <scope>NUCLEOTIDE SEQUENCE</scope>
    <source>
        <strain evidence="2">BBK-W-15</strain>
    </source>
</reference>
<evidence type="ECO:0000313" key="3">
    <source>
        <dbReference type="Proteomes" id="UP001204953"/>
    </source>
</evidence>
<organism evidence="2 3">
    <name type="scientific">Limnofasciculus baicalensis BBK-W-15</name>
    <dbReference type="NCBI Taxonomy" id="2699891"/>
    <lineage>
        <taxon>Bacteria</taxon>
        <taxon>Bacillati</taxon>
        <taxon>Cyanobacteriota</taxon>
        <taxon>Cyanophyceae</taxon>
        <taxon>Coleofasciculales</taxon>
        <taxon>Coleofasciculaceae</taxon>
        <taxon>Limnofasciculus</taxon>
        <taxon>Limnofasciculus baicalensis</taxon>
    </lineage>
</organism>
<name>A0AAE3GVM8_9CYAN</name>
<evidence type="ECO:0000256" key="1">
    <source>
        <dbReference type="SAM" id="Coils"/>
    </source>
</evidence>
<dbReference type="Proteomes" id="UP001204953">
    <property type="component" value="Unassembled WGS sequence"/>
</dbReference>
<sequence length="231" mass="26213">MLAGFLERLLKLPSLKSKIDQLEYQISQIKSDSTTELQQSRIDLLERQIEGLQSDSTIASQQSRIEQLEQQINQLQSAPSIESQLSMIDDMEQALSEKLALLEQQQSIIDALTQRLEMLETQQSKAKPEVQLEVPDNLDNLTPRLTLVEQLLGCSQPSDDDEFVMVSSIFDITDISTETVYFAALKKLVEQYALPLAYPDKTFRGHKSLSRQEFIQHIAALLDQMEQSVAE</sequence>
<feature type="coiled-coil region" evidence="1">
    <location>
        <begin position="35"/>
        <end position="78"/>
    </location>
</feature>
<dbReference type="RefSeq" id="WP_254013943.1">
    <property type="nucleotide sequence ID" value="NZ_JAMZMM010000294.1"/>
</dbReference>